<sequence>IQTHITTSD</sequence>
<proteinExistence type="predicted"/>
<dbReference type="Proteomes" id="UP001054252">
    <property type="component" value="Unassembled WGS sequence"/>
</dbReference>
<organism evidence="1 2">
    <name type="scientific">Rubroshorea leprosula</name>
    <dbReference type="NCBI Taxonomy" id="152421"/>
    <lineage>
        <taxon>Eukaryota</taxon>
        <taxon>Viridiplantae</taxon>
        <taxon>Streptophyta</taxon>
        <taxon>Embryophyta</taxon>
        <taxon>Tracheophyta</taxon>
        <taxon>Spermatophyta</taxon>
        <taxon>Magnoliopsida</taxon>
        <taxon>eudicotyledons</taxon>
        <taxon>Gunneridae</taxon>
        <taxon>Pentapetalae</taxon>
        <taxon>rosids</taxon>
        <taxon>malvids</taxon>
        <taxon>Malvales</taxon>
        <taxon>Dipterocarpaceae</taxon>
        <taxon>Rubroshorea</taxon>
    </lineage>
</organism>
<reference evidence="1 2" key="1">
    <citation type="journal article" date="2021" name="Commun. Biol.">
        <title>The genome of Shorea leprosula (Dipterocarpaceae) highlights the ecological relevance of drought in aseasonal tropical rainforests.</title>
        <authorList>
            <person name="Ng K.K.S."/>
            <person name="Kobayashi M.J."/>
            <person name="Fawcett J.A."/>
            <person name="Hatakeyama M."/>
            <person name="Paape T."/>
            <person name="Ng C.H."/>
            <person name="Ang C.C."/>
            <person name="Tnah L.H."/>
            <person name="Lee C.T."/>
            <person name="Nishiyama T."/>
            <person name="Sese J."/>
            <person name="O'Brien M.J."/>
            <person name="Copetti D."/>
            <person name="Mohd Noor M.I."/>
            <person name="Ong R.C."/>
            <person name="Putra M."/>
            <person name="Sireger I.Z."/>
            <person name="Indrioko S."/>
            <person name="Kosugi Y."/>
            <person name="Izuno A."/>
            <person name="Isagi Y."/>
            <person name="Lee S.L."/>
            <person name="Shimizu K.K."/>
        </authorList>
    </citation>
    <scope>NUCLEOTIDE SEQUENCE [LARGE SCALE GENOMIC DNA]</scope>
    <source>
        <strain evidence="1">214</strain>
    </source>
</reference>
<feature type="non-terminal residue" evidence="1">
    <location>
        <position position="1"/>
    </location>
</feature>
<gene>
    <name evidence="1" type="ORF">SLEP1_g39026</name>
</gene>
<evidence type="ECO:0000313" key="1">
    <source>
        <dbReference type="EMBL" id="GKV30182.1"/>
    </source>
</evidence>
<dbReference type="EMBL" id="BPVZ01000085">
    <property type="protein sequence ID" value="GKV30182.1"/>
    <property type="molecule type" value="Genomic_DNA"/>
</dbReference>
<comment type="caution">
    <text evidence="1">The sequence shown here is derived from an EMBL/GenBank/DDBJ whole genome shotgun (WGS) entry which is preliminary data.</text>
</comment>
<keyword evidence="2" id="KW-1185">Reference proteome</keyword>
<name>A0AAV5KZB1_9ROSI</name>
<protein>
    <submittedName>
        <fullName evidence="1">Uncharacterized protein</fullName>
    </submittedName>
</protein>
<accession>A0AAV5KZB1</accession>
<evidence type="ECO:0000313" key="2">
    <source>
        <dbReference type="Proteomes" id="UP001054252"/>
    </source>
</evidence>